<dbReference type="AlphaFoldDB" id="R0G7M3"/>
<organism evidence="1 2">
    <name type="scientific">Capsella rubella</name>
    <dbReference type="NCBI Taxonomy" id="81985"/>
    <lineage>
        <taxon>Eukaryota</taxon>
        <taxon>Viridiplantae</taxon>
        <taxon>Streptophyta</taxon>
        <taxon>Embryophyta</taxon>
        <taxon>Tracheophyta</taxon>
        <taxon>Spermatophyta</taxon>
        <taxon>Magnoliopsida</taxon>
        <taxon>eudicotyledons</taxon>
        <taxon>Gunneridae</taxon>
        <taxon>Pentapetalae</taxon>
        <taxon>rosids</taxon>
        <taxon>malvids</taxon>
        <taxon>Brassicales</taxon>
        <taxon>Brassicaceae</taxon>
        <taxon>Camelineae</taxon>
        <taxon>Capsella</taxon>
    </lineage>
</organism>
<evidence type="ECO:0000313" key="1">
    <source>
        <dbReference type="EMBL" id="EOA31622.1"/>
    </source>
</evidence>
<reference evidence="2" key="1">
    <citation type="journal article" date="2013" name="Nat. Genet.">
        <title>The Capsella rubella genome and the genomic consequences of rapid mating system evolution.</title>
        <authorList>
            <person name="Slotte T."/>
            <person name="Hazzouri K.M."/>
            <person name="Agren J.A."/>
            <person name="Koenig D."/>
            <person name="Maumus F."/>
            <person name="Guo Y.L."/>
            <person name="Steige K."/>
            <person name="Platts A.E."/>
            <person name="Escobar J.S."/>
            <person name="Newman L.K."/>
            <person name="Wang W."/>
            <person name="Mandakova T."/>
            <person name="Vello E."/>
            <person name="Smith L.M."/>
            <person name="Henz S.R."/>
            <person name="Steffen J."/>
            <person name="Takuno S."/>
            <person name="Brandvain Y."/>
            <person name="Coop G."/>
            <person name="Andolfatto P."/>
            <person name="Hu T.T."/>
            <person name="Blanchette M."/>
            <person name="Clark R.M."/>
            <person name="Quesneville H."/>
            <person name="Nordborg M."/>
            <person name="Gaut B.S."/>
            <person name="Lysak M.A."/>
            <person name="Jenkins J."/>
            <person name="Grimwood J."/>
            <person name="Chapman J."/>
            <person name="Prochnik S."/>
            <person name="Shu S."/>
            <person name="Rokhsar D."/>
            <person name="Schmutz J."/>
            <person name="Weigel D."/>
            <person name="Wright S.I."/>
        </authorList>
    </citation>
    <scope>NUCLEOTIDE SEQUENCE [LARGE SCALE GENOMIC DNA]</scope>
    <source>
        <strain evidence="2">cv. Monte Gargano</strain>
    </source>
</reference>
<name>R0G7M3_9BRAS</name>
<accession>R0G7M3</accession>
<keyword evidence="2" id="KW-1185">Reference proteome</keyword>
<dbReference type="PANTHER" id="PTHR35101:SF14">
    <property type="entry name" value="SULFOTRANSFERASE"/>
    <property type="match status" value="1"/>
</dbReference>
<evidence type="ECO:0000313" key="2">
    <source>
        <dbReference type="Proteomes" id="UP000029121"/>
    </source>
</evidence>
<proteinExistence type="predicted"/>
<dbReference type="Proteomes" id="UP000029121">
    <property type="component" value="Unassembled WGS sequence"/>
</dbReference>
<gene>
    <name evidence="1" type="ORF">CARUB_v10014820mg</name>
</gene>
<sequence length="156" mass="18170">MRRRIGAATSLRHRIERYKYFDTLSYKFTSTPTKTLHNYRVKQYLSFSIFLFFLPSHAQRRSFHPPRFSFRFGSSQSQSPMEAVKTSRFITEVAPAKFISATREPFKNMLTTISEEDFDFEELVRATAERLSSSCPGSSSWSLARHYAKINRLSSS</sequence>
<dbReference type="PANTHER" id="PTHR35101">
    <property type="entry name" value="OS02G0162600 PROTEIN"/>
    <property type="match status" value="1"/>
</dbReference>
<protein>
    <submittedName>
        <fullName evidence="1">Uncharacterized protein</fullName>
    </submittedName>
</protein>
<dbReference type="EMBL" id="KB870807">
    <property type="protein sequence ID" value="EOA31622.1"/>
    <property type="molecule type" value="Genomic_DNA"/>
</dbReference>